<evidence type="ECO:0000256" key="4">
    <source>
        <dbReference type="ARBA" id="ARBA00023136"/>
    </source>
</evidence>
<comment type="subcellular location">
    <subcellularLocation>
        <location evidence="1">Membrane</location>
        <topology evidence="1">Multi-pass membrane protein</topology>
    </subcellularLocation>
</comment>
<evidence type="ECO:0000256" key="1">
    <source>
        <dbReference type="ARBA" id="ARBA00004141"/>
    </source>
</evidence>
<organism evidence="6 7">
    <name type="scientific">Galleria mellonella</name>
    <name type="common">Greater wax moth</name>
    <dbReference type="NCBI Taxonomy" id="7137"/>
    <lineage>
        <taxon>Eukaryota</taxon>
        <taxon>Metazoa</taxon>
        <taxon>Ecdysozoa</taxon>
        <taxon>Arthropoda</taxon>
        <taxon>Hexapoda</taxon>
        <taxon>Insecta</taxon>
        <taxon>Pterygota</taxon>
        <taxon>Neoptera</taxon>
        <taxon>Endopterygota</taxon>
        <taxon>Lepidoptera</taxon>
        <taxon>Glossata</taxon>
        <taxon>Ditrysia</taxon>
        <taxon>Pyraloidea</taxon>
        <taxon>Pyralidae</taxon>
        <taxon>Galleriinae</taxon>
        <taxon>Galleria</taxon>
    </lineage>
</organism>
<dbReference type="InParanoid" id="A0A6J3C456"/>
<feature type="transmembrane region" description="Helical" evidence="5">
    <location>
        <begin position="316"/>
        <end position="341"/>
    </location>
</feature>
<accession>A0A6J3C456</accession>
<proteinExistence type="inferred from homology"/>
<protein>
    <submittedName>
        <fullName evidence="7">Uncharacterized protein LOC113510539</fullName>
    </submittedName>
</protein>
<feature type="transmembrane region" description="Helical" evidence="5">
    <location>
        <begin position="195"/>
        <end position="214"/>
    </location>
</feature>
<dbReference type="GO" id="GO:0005794">
    <property type="term" value="C:Golgi apparatus"/>
    <property type="evidence" value="ECO:0007669"/>
    <property type="project" value="TreeGrafter"/>
</dbReference>
<evidence type="ECO:0000313" key="7">
    <source>
        <dbReference type="RefSeq" id="XP_031767151.2"/>
    </source>
</evidence>
<dbReference type="GO" id="GO:0016020">
    <property type="term" value="C:membrane"/>
    <property type="evidence" value="ECO:0007669"/>
    <property type="project" value="UniProtKB-SubCell"/>
</dbReference>
<feature type="transmembrane region" description="Helical" evidence="5">
    <location>
        <begin position="164"/>
        <end position="183"/>
    </location>
</feature>
<dbReference type="Pfam" id="PF01027">
    <property type="entry name" value="Bax1-I"/>
    <property type="match status" value="1"/>
</dbReference>
<reference evidence="7" key="1">
    <citation type="submission" date="2025-08" db="UniProtKB">
        <authorList>
            <consortium name="RefSeq"/>
        </authorList>
    </citation>
    <scope>IDENTIFICATION</scope>
    <source>
        <tissue evidence="7">Whole larvae</tissue>
    </source>
</reference>
<evidence type="ECO:0000256" key="3">
    <source>
        <dbReference type="ARBA" id="ARBA00022989"/>
    </source>
</evidence>
<name>A0A6J3C456_GALME</name>
<dbReference type="FunCoup" id="A0A6J3C456">
    <property type="interactions" value="1"/>
</dbReference>
<evidence type="ECO:0000256" key="5">
    <source>
        <dbReference type="RuleBase" id="RU004379"/>
    </source>
</evidence>
<dbReference type="InterPro" id="IPR006214">
    <property type="entry name" value="Bax_inhibitor_1-related"/>
</dbReference>
<evidence type="ECO:0000313" key="6">
    <source>
        <dbReference type="Proteomes" id="UP001652740"/>
    </source>
</evidence>
<feature type="transmembrane region" description="Helical" evidence="5">
    <location>
        <begin position="220"/>
        <end position="241"/>
    </location>
</feature>
<dbReference type="AlphaFoldDB" id="A0A6J3C456"/>
<keyword evidence="4 5" id="KW-0472">Membrane</keyword>
<dbReference type="PANTHER" id="PTHR23291:SF127">
    <property type="entry name" value="PROTEIN LIFEGUARD 1-LIKE"/>
    <property type="match status" value="1"/>
</dbReference>
<dbReference type="PANTHER" id="PTHR23291">
    <property type="entry name" value="BAX INHIBITOR-RELATED"/>
    <property type="match status" value="1"/>
</dbReference>
<keyword evidence="3 5" id="KW-1133">Transmembrane helix</keyword>
<dbReference type="GO" id="GO:0005783">
    <property type="term" value="C:endoplasmic reticulum"/>
    <property type="evidence" value="ECO:0007669"/>
    <property type="project" value="TreeGrafter"/>
</dbReference>
<keyword evidence="6" id="KW-1185">Reference proteome</keyword>
<dbReference type="RefSeq" id="XP_031767151.2">
    <property type="nucleotide sequence ID" value="XM_031911291.2"/>
</dbReference>
<gene>
    <name evidence="7" type="primary">LOC113510539</name>
</gene>
<comment type="similarity">
    <text evidence="5">Belongs to the BI1 family.</text>
</comment>
<feature type="transmembrane region" description="Helical" evidence="5">
    <location>
        <begin position="248"/>
        <end position="270"/>
    </location>
</feature>
<keyword evidence="2 5" id="KW-0812">Transmembrane</keyword>
<dbReference type="KEGG" id="gmw:113510539"/>
<dbReference type="GeneID" id="113510539"/>
<sequence>MSEQSTQEKSELIIAEDKINIDVESNNLEILKHIETNEHEHNEVIEINNKNNENNKTLENKDRTKSNHRILETEKNDYGYYGVENSREKQNSPYTRTVWVELAGFGRENMAPSEGIPLDYEPESRNSFVKFVFLIVLIMLLCTVGFNVFVLLTEDVRNLFESLGLILLLPALIIMLAVNYAMVCSTCARVTPCNIVCLCMAVAAMSVITAYFTVKYETRLVLYAILATVCTVIVCILLACSKFDFTKWILYVALIGVAVTAVSMMILISWLATGTYYKPLHIVILLVGTVLNVVVLVIELQTILGGRAVELSENDYALAAFMLYTSIVDLFIKMLQLAGLFDT</sequence>
<dbReference type="GO" id="GO:2001234">
    <property type="term" value="P:negative regulation of apoptotic signaling pathway"/>
    <property type="evidence" value="ECO:0007669"/>
    <property type="project" value="TreeGrafter"/>
</dbReference>
<dbReference type="Proteomes" id="UP001652740">
    <property type="component" value="Unplaced"/>
</dbReference>
<feature type="transmembrane region" description="Helical" evidence="5">
    <location>
        <begin position="282"/>
        <end position="304"/>
    </location>
</feature>
<evidence type="ECO:0000256" key="2">
    <source>
        <dbReference type="ARBA" id="ARBA00022692"/>
    </source>
</evidence>
<feature type="transmembrane region" description="Helical" evidence="5">
    <location>
        <begin position="131"/>
        <end position="152"/>
    </location>
</feature>